<organism evidence="2 3">
    <name type="scientific">Exidia glandulosa HHB12029</name>
    <dbReference type="NCBI Taxonomy" id="1314781"/>
    <lineage>
        <taxon>Eukaryota</taxon>
        <taxon>Fungi</taxon>
        <taxon>Dikarya</taxon>
        <taxon>Basidiomycota</taxon>
        <taxon>Agaricomycotina</taxon>
        <taxon>Agaricomycetes</taxon>
        <taxon>Auriculariales</taxon>
        <taxon>Exidiaceae</taxon>
        <taxon>Exidia</taxon>
    </lineage>
</organism>
<evidence type="ECO:0000256" key="1">
    <source>
        <dbReference type="SAM" id="MobiDB-lite"/>
    </source>
</evidence>
<keyword evidence="3" id="KW-1185">Reference proteome</keyword>
<feature type="region of interest" description="Disordered" evidence="1">
    <location>
        <begin position="166"/>
        <end position="195"/>
    </location>
</feature>
<dbReference type="Proteomes" id="UP000077266">
    <property type="component" value="Unassembled WGS sequence"/>
</dbReference>
<dbReference type="AlphaFoldDB" id="A0A166MK25"/>
<sequence>MSSRLVSIISGIANLRFLAQYPFDEVIYDYVRDLEQERDADWTFAVDTEWFLATREGRSDSYCYAREALLAATVSLVDATNKLMVVSMEQPTDKDKAGHQQALVQLESTWRTAADTFLKAAHWVRIAESPLDSDPDDFQRKENPLIATDYVVPTKTAAFVEHEELGSLITPTAPGRKRRRGNGTSPSPDDDAIKDGMDVDKHVKDGMDIDTHVPKPVDVNELPLPKAHLMAYENVRDHLIALTTEIGKVHVATAQCTDTVLISGKRLGQVARYLSMILILFTGTPEQISSQLPAVREIVSAACDSTPVHADGVAFLDKDQNYATQLLGSFGFAREEIEAGKAARARAAQTGKRGS</sequence>
<reference evidence="2 3" key="1">
    <citation type="journal article" date="2016" name="Mol. Biol. Evol.">
        <title>Comparative Genomics of Early-Diverging Mushroom-Forming Fungi Provides Insights into the Origins of Lignocellulose Decay Capabilities.</title>
        <authorList>
            <person name="Nagy L.G."/>
            <person name="Riley R."/>
            <person name="Tritt A."/>
            <person name="Adam C."/>
            <person name="Daum C."/>
            <person name="Floudas D."/>
            <person name="Sun H."/>
            <person name="Yadav J.S."/>
            <person name="Pangilinan J."/>
            <person name="Larsson K.H."/>
            <person name="Matsuura K."/>
            <person name="Barry K."/>
            <person name="Labutti K."/>
            <person name="Kuo R."/>
            <person name="Ohm R.A."/>
            <person name="Bhattacharya S.S."/>
            <person name="Shirouzu T."/>
            <person name="Yoshinaga Y."/>
            <person name="Martin F.M."/>
            <person name="Grigoriev I.V."/>
            <person name="Hibbett D.S."/>
        </authorList>
    </citation>
    <scope>NUCLEOTIDE SEQUENCE [LARGE SCALE GENOMIC DNA]</scope>
    <source>
        <strain evidence="2 3">HHB12029</strain>
    </source>
</reference>
<name>A0A166MK25_EXIGL</name>
<dbReference type="EMBL" id="KV427113">
    <property type="protein sequence ID" value="KZV78120.1"/>
    <property type="molecule type" value="Genomic_DNA"/>
</dbReference>
<protein>
    <submittedName>
        <fullName evidence="2">Uncharacterized protein</fullName>
    </submittedName>
</protein>
<proteinExistence type="predicted"/>
<accession>A0A166MK25</accession>
<gene>
    <name evidence="2" type="ORF">EXIGLDRAFT_784280</name>
</gene>
<dbReference type="InParanoid" id="A0A166MK25"/>
<evidence type="ECO:0000313" key="3">
    <source>
        <dbReference type="Proteomes" id="UP000077266"/>
    </source>
</evidence>
<evidence type="ECO:0000313" key="2">
    <source>
        <dbReference type="EMBL" id="KZV78120.1"/>
    </source>
</evidence>